<evidence type="ECO:0000313" key="5">
    <source>
        <dbReference type="EMBL" id="SFD54794.1"/>
    </source>
</evidence>
<dbReference type="InterPro" id="IPR036890">
    <property type="entry name" value="HATPase_C_sf"/>
</dbReference>
<evidence type="ECO:0000313" key="6">
    <source>
        <dbReference type="Proteomes" id="UP000198862"/>
    </source>
</evidence>
<dbReference type="Pfam" id="PF02518">
    <property type="entry name" value="HATPase_c"/>
    <property type="match status" value="1"/>
</dbReference>
<organism evidence="5 6">
    <name type="scientific">Pseudoalteromonas denitrificans DSM 6059</name>
    <dbReference type="NCBI Taxonomy" id="1123010"/>
    <lineage>
        <taxon>Bacteria</taxon>
        <taxon>Pseudomonadati</taxon>
        <taxon>Pseudomonadota</taxon>
        <taxon>Gammaproteobacteria</taxon>
        <taxon>Alteromonadales</taxon>
        <taxon>Pseudoalteromonadaceae</taxon>
        <taxon>Pseudoalteromonas</taxon>
    </lineage>
</organism>
<dbReference type="Proteomes" id="UP000198862">
    <property type="component" value="Unassembled WGS sequence"/>
</dbReference>
<dbReference type="AlphaFoldDB" id="A0A1I1T838"/>
<keyword evidence="1" id="KW-0808">Transferase</keyword>
<evidence type="ECO:0000256" key="2">
    <source>
        <dbReference type="ARBA" id="ARBA00022777"/>
    </source>
</evidence>
<keyword evidence="6" id="KW-1185">Reference proteome</keyword>
<evidence type="ECO:0000259" key="4">
    <source>
        <dbReference type="Pfam" id="PF02518"/>
    </source>
</evidence>
<dbReference type="InterPro" id="IPR003594">
    <property type="entry name" value="HATPase_dom"/>
</dbReference>
<feature type="domain" description="Histidine kinase/HSP90-like ATPase" evidence="4">
    <location>
        <begin position="85"/>
        <end position="174"/>
    </location>
</feature>
<sequence length="193" mass="21422">MNDIEKAKKLCGSFNVNEHADGLVCLDNAINNIIPIIHGNAALGERSLKQGLQSFGTACLIEFNNTVFNFSLSLGDKEIEPALARDIYAFVFHAAQNAGKHSKADRVNVFVERARDTIEVSIIDNGQGIGWYIRTFKYRFGLYTMRDIAASYNGRCKIQKVSKGTIINAVFPLKLKSEMPKVVTDIFQSTKVS</sequence>
<dbReference type="GO" id="GO:0016301">
    <property type="term" value="F:kinase activity"/>
    <property type="evidence" value="ECO:0007669"/>
    <property type="project" value="UniProtKB-KW"/>
</dbReference>
<reference evidence="5 6" key="1">
    <citation type="submission" date="2016-10" db="EMBL/GenBank/DDBJ databases">
        <authorList>
            <person name="de Groot N.N."/>
        </authorList>
    </citation>
    <scope>NUCLEOTIDE SEQUENCE [LARGE SCALE GENOMIC DNA]</scope>
    <source>
        <strain evidence="5 6">DSM 6059</strain>
    </source>
</reference>
<evidence type="ECO:0000256" key="3">
    <source>
        <dbReference type="ARBA" id="ARBA00023012"/>
    </source>
</evidence>
<name>A0A1I1T838_9GAMM</name>
<accession>A0A1I1T838</accession>
<dbReference type="PANTHER" id="PTHR24421">
    <property type="entry name" value="NITRATE/NITRITE SENSOR PROTEIN NARX-RELATED"/>
    <property type="match status" value="1"/>
</dbReference>
<dbReference type="InterPro" id="IPR050482">
    <property type="entry name" value="Sensor_HK_TwoCompSys"/>
</dbReference>
<dbReference type="GO" id="GO:0000160">
    <property type="term" value="P:phosphorelay signal transduction system"/>
    <property type="evidence" value="ECO:0007669"/>
    <property type="project" value="UniProtKB-KW"/>
</dbReference>
<keyword evidence="2 5" id="KW-0418">Kinase</keyword>
<evidence type="ECO:0000256" key="1">
    <source>
        <dbReference type="ARBA" id="ARBA00022679"/>
    </source>
</evidence>
<protein>
    <submittedName>
        <fullName evidence="5">Histidine kinase-, DNA gyrase B-, and HSP90-like ATPase</fullName>
    </submittedName>
</protein>
<dbReference type="Gene3D" id="3.30.565.10">
    <property type="entry name" value="Histidine kinase-like ATPase, C-terminal domain"/>
    <property type="match status" value="1"/>
</dbReference>
<dbReference type="SUPFAM" id="SSF55874">
    <property type="entry name" value="ATPase domain of HSP90 chaperone/DNA topoisomerase II/histidine kinase"/>
    <property type="match status" value="1"/>
</dbReference>
<keyword evidence="3" id="KW-0902">Two-component regulatory system</keyword>
<dbReference type="EMBL" id="FOLO01000067">
    <property type="protein sequence ID" value="SFD54794.1"/>
    <property type="molecule type" value="Genomic_DNA"/>
</dbReference>
<gene>
    <name evidence="5" type="ORF">SAMN02745724_04814</name>
</gene>
<dbReference type="STRING" id="1123010.SAMN02745724_04814"/>
<proteinExistence type="predicted"/>